<accession>A0ABV9WJY3</accession>
<gene>
    <name evidence="1" type="ORF">ACFPRC_00220</name>
</gene>
<evidence type="ECO:0000313" key="2">
    <source>
        <dbReference type="Proteomes" id="UP001595855"/>
    </source>
</evidence>
<comment type="caution">
    <text evidence="1">The sequence shown here is derived from an EMBL/GenBank/DDBJ whole genome shotgun (WGS) entry which is preliminary data.</text>
</comment>
<organism evidence="1 2">
    <name type="scientific">Streptomyces lienomycini</name>
    <dbReference type="NCBI Taxonomy" id="284035"/>
    <lineage>
        <taxon>Bacteria</taxon>
        <taxon>Bacillati</taxon>
        <taxon>Actinomycetota</taxon>
        <taxon>Actinomycetes</taxon>
        <taxon>Kitasatosporales</taxon>
        <taxon>Streptomycetaceae</taxon>
        <taxon>Streptomyces</taxon>
    </lineage>
</organism>
<keyword evidence="2" id="KW-1185">Reference proteome</keyword>
<evidence type="ECO:0000313" key="1">
    <source>
        <dbReference type="EMBL" id="MFC5013307.1"/>
    </source>
</evidence>
<sequence length="48" mass="5044">MLLDLGLGLEVVDAGAALGAVDRAVDEVRDAVLLGDVCDRRVSHLKRA</sequence>
<dbReference type="EMBL" id="JBHSJO010000001">
    <property type="protein sequence ID" value="MFC5013307.1"/>
    <property type="molecule type" value="Genomic_DNA"/>
</dbReference>
<protein>
    <submittedName>
        <fullName evidence="1">Uncharacterized protein</fullName>
    </submittedName>
</protein>
<proteinExistence type="predicted"/>
<dbReference type="RefSeq" id="WP_271413814.1">
    <property type="nucleotide sequence ID" value="NZ_BAAATN010000041.1"/>
</dbReference>
<dbReference type="Proteomes" id="UP001595855">
    <property type="component" value="Unassembled WGS sequence"/>
</dbReference>
<name>A0ABV9WJY3_9ACTN</name>
<reference evidence="2" key="1">
    <citation type="journal article" date="2019" name="Int. J. Syst. Evol. Microbiol.">
        <title>The Global Catalogue of Microorganisms (GCM) 10K type strain sequencing project: providing services to taxonomists for standard genome sequencing and annotation.</title>
        <authorList>
            <consortium name="The Broad Institute Genomics Platform"/>
            <consortium name="The Broad Institute Genome Sequencing Center for Infectious Disease"/>
            <person name="Wu L."/>
            <person name="Ma J."/>
        </authorList>
    </citation>
    <scope>NUCLEOTIDE SEQUENCE [LARGE SCALE GENOMIC DNA]</scope>
    <source>
        <strain evidence="2">CGMCC 4.1542</strain>
    </source>
</reference>